<dbReference type="PANTHER" id="PTHR30572">
    <property type="entry name" value="MEMBRANE COMPONENT OF TRANSPORTER-RELATED"/>
    <property type="match status" value="1"/>
</dbReference>
<evidence type="ECO:0000256" key="6">
    <source>
        <dbReference type="ARBA" id="ARBA00038076"/>
    </source>
</evidence>
<feature type="transmembrane region" description="Helical" evidence="7">
    <location>
        <begin position="722"/>
        <end position="748"/>
    </location>
</feature>
<organism evidence="10 11">
    <name type="scientific">Phycicoccus avicenniae</name>
    <dbReference type="NCBI Taxonomy" id="2828860"/>
    <lineage>
        <taxon>Bacteria</taxon>
        <taxon>Bacillati</taxon>
        <taxon>Actinomycetota</taxon>
        <taxon>Actinomycetes</taxon>
        <taxon>Micrococcales</taxon>
        <taxon>Intrasporangiaceae</taxon>
        <taxon>Phycicoccus</taxon>
    </lineage>
</organism>
<keyword evidence="11" id="KW-1185">Reference proteome</keyword>
<evidence type="ECO:0000256" key="4">
    <source>
        <dbReference type="ARBA" id="ARBA00022989"/>
    </source>
</evidence>
<dbReference type="Proteomes" id="UP000677016">
    <property type="component" value="Unassembled WGS sequence"/>
</dbReference>
<feature type="domain" description="MacB-like periplasmic core" evidence="9">
    <location>
        <begin position="17"/>
        <end position="241"/>
    </location>
</feature>
<feature type="transmembrane region" description="Helical" evidence="7">
    <location>
        <begin position="416"/>
        <end position="437"/>
    </location>
</feature>
<keyword evidence="2" id="KW-1003">Cell membrane</keyword>
<feature type="transmembrane region" description="Helical" evidence="7">
    <location>
        <begin position="449"/>
        <end position="475"/>
    </location>
</feature>
<keyword evidence="5 7" id="KW-0472">Membrane</keyword>
<comment type="subcellular location">
    <subcellularLocation>
        <location evidence="1">Cell membrane</location>
        <topology evidence="1">Multi-pass membrane protein</topology>
    </subcellularLocation>
</comment>
<feature type="domain" description="ABC3 transporter permease C-terminal" evidence="8">
    <location>
        <begin position="276"/>
        <end position="397"/>
    </location>
</feature>
<dbReference type="InterPro" id="IPR003838">
    <property type="entry name" value="ABC3_permease_C"/>
</dbReference>
<evidence type="ECO:0000259" key="9">
    <source>
        <dbReference type="Pfam" id="PF12704"/>
    </source>
</evidence>
<feature type="transmembrane region" description="Helical" evidence="7">
    <location>
        <begin position="773"/>
        <end position="796"/>
    </location>
</feature>
<evidence type="ECO:0000313" key="10">
    <source>
        <dbReference type="EMBL" id="MBR7741977.1"/>
    </source>
</evidence>
<dbReference type="Pfam" id="PF02687">
    <property type="entry name" value="FtsX"/>
    <property type="match status" value="2"/>
</dbReference>
<name>A0A941D7K9_9MICO</name>
<dbReference type="Pfam" id="PF12704">
    <property type="entry name" value="MacB_PCD"/>
    <property type="match status" value="2"/>
</dbReference>
<protein>
    <submittedName>
        <fullName evidence="10">FtsX-like permease family protein</fullName>
    </submittedName>
</protein>
<dbReference type="RefSeq" id="WP_211601128.1">
    <property type="nucleotide sequence ID" value="NZ_JAGSNF010000001.1"/>
</dbReference>
<comment type="similarity">
    <text evidence="6">Belongs to the ABC-4 integral membrane protein family.</text>
</comment>
<comment type="caution">
    <text evidence="10">The sequence shown here is derived from an EMBL/GenBank/DDBJ whole genome shotgun (WGS) entry which is preliminary data.</text>
</comment>
<sequence length="850" mass="86615">MLRTTWRGILAHKLRLLLSAVAVVLGVAFVAGSYVFTDTLERAFTGLTSGSVGDVVVTPGDGGANGLAGGAAGSATIPDDVVRSLAQVPGAARADGRITTFGTYVVDAEGGLVGTAGPPGIALSYTGGPAANGVDVATLVEGRWPGGAGEAVLDTGTAGRSGYAVGDTMPLVTSGTEPRVEVTLVGTAEFGGSSLVGASIVMLDPEQAQDLYLGGADAWSQVWVTRADGVSQEELLAEVEAVLPDGLSATTGDAAAEAASSLIDEALSFVTTFLLVFAGVALTVGAFLIVNTFSILVAQRSRELALLRAIGATRRQVGRSVLLEAGVVGLVGSAVGVGLGLLLALLIRWVFSLVGLDLGSDPLVLRPRTVVVAVVVGVVVTLLAAYLPARRAGRVPPVAAMRDDAALAEGGTRWRLVVGGLLLVAGVVGMTGGLAGWSAEPTYVLGGGIFGVLVGTALMSPVIGRPVLGLLGVLYRRAFGAVGRMAEQNARRNPRRTGATASALMIGVSLVTLMAVLGASTKASIDAALAEDVVADYVVSSVVGQGFSPSVTDAVAAADGVDAVVRVRQARLTLDGDRERAFGVDPGQLARVSQPVVVDGSLERLGADRVAISAELAQQSGLAVGDATSIDFAGQQLSARVVATYTEDAVLQADVTMSLEAFDALGVPPTDVTTYVTARPGADRDTLRAALDAAVADLPTVTVADQAEYAAEQREPIDRLLFIVYALLGLAVVIAVLGIVNTLALSVVERVREIGLLRAVGLSRRQLRTMLRLESVAIAVLGAVLGIGLGLVFALALQRSLADDGIDVLAVPWAQLVLFVAVAALVGVLAALWPGRRAARLDVLRAIASE</sequence>
<dbReference type="GO" id="GO:0022857">
    <property type="term" value="F:transmembrane transporter activity"/>
    <property type="evidence" value="ECO:0007669"/>
    <property type="project" value="TreeGrafter"/>
</dbReference>
<dbReference type="AlphaFoldDB" id="A0A941D7K9"/>
<evidence type="ECO:0000256" key="5">
    <source>
        <dbReference type="ARBA" id="ARBA00023136"/>
    </source>
</evidence>
<feature type="transmembrane region" description="Helical" evidence="7">
    <location>
        <begin position="321"/>
        <end position="350"/>
    </location>
</feature>
<feature type="transmembrane region" description="Helical" evidence="7">
    <location>
        <begin position="370"/>
        <end position="387"/>
    </location>
</feature>
<keyword evidence="3 7" id="KW-0812">Transmembrane</keyword>
<feature type="transmembrane region" description="Helical" evidence="7">
    <location>
        <begin position="496"/>
        <end position="517"/>
    </location>
</feature>
<accession>A0A941D7K9</accession>
<proteinExistence type="inferred from homology"/>
<evidence type="ECO:0000256" key="3">
    <source>
        <dbReference type="ARBA" id="ARBA00022692"/>
    </source>
</evidence>
<dbReference type="EMBL" id="JAGSNF010000001">
    <property type="protein sequence ID" value="MBR7741977.1"/>
    <property type="molecule type" value="Genomic_DNA"/>
</dbReference>
<dbReference type="InterPro" id="IPR050250">
    <property type="entry name" value="Macrolide_Exporter_MacB"/>
</dbReference>
<dbReference type="PANTHER" id="PTHR30572:SF4">
    <property type="entry name" value="ABC TRANSPORTER PERMEASE YTRF"/>
    <property type="match status" value="1"/>
</dbReference>
<feature type="transmembrane region" description="Helical" evidence="7">
    <location>
        <begin position="273"/>
        <end position="298"/>
    </location>
</feature>
<reference evidence="10" key="1">
    <citation type="submission" date="2021-04" db="EMBL/GenBank/DDBJ databases">
        <title>Phycicoccus avicenniae sp. nov., a novel endophytic actinomycetes isolated from branch of Avicennia mariana.</title>
        <authorList>
            <person name="Tuo L."/>
        </authorList>
    </citation>
    <scope>NUCLEOTIDE SEQUENCE</scope>
    <source>
        <strain evidence="10">BSK3Z-2</strain>
    </source>
</reference>
<evidence type="ECO:0000256" key="7">
    <source>
        <dbReference type="SAM" id="Phobius"/>
    </source>
</evidence>
<feature type="domain" description="ABC3 transporter permease C-terminal" evidence="8">
    <location>
        <begin position="727"/>
        <end position="842"/>
    </location>
</feature>
<dbReference type="GO" id="GO:0005886">
    <property type="term" value="C:plasma membrane"/>
    <property type="evidence" value="ECO:0007669"/>
    <property type="project" value="UniProtKB-SubCell"/>
</dbReference>
<dbReference type="InterPro" id="IPR025857">
    <property type="entry name" value="MacB_PCD"/>
</dbReference>
<evidence type="ECO:0000313" key="11">
    <source>
        <dbReference type="Proteomes" id="UP000677016"/>
    </source>
</evidence>
<feature type="transmembrane region" description="Helical" evidence="7">
    <location>
        <begin position="816"/>
        <end position="835"/>
    </location>
</feature>
<evidence type="ECO:0000256" key="1">
    <source>
        <dbReference type="ARBA" id="ARBA00004651"/>
    </source>
</evidence>
<gene>
    <name evidence="10" type="ORF">KC207_01555</name>
</gene>
<evidence type="ECO:0000256" key="2">
    <source>
        <dbReference type="ARBA" id="ARBA00022475"/>
    </source>
</evidence>
<evidence type="ECO:0000259" key="8">
    <source>
        <dbReference type="Pfam" id="PF02687"/>
    </source>
</evidence>
<keyword evidence="4 7" id="KW-1133">Transmembrane helix</keyword>
<feature type="domain" description="MacB-like periplasmic core" evidence="9">
    <location>
        <begin position="497"/>
        <end position="693"/>
    </location>
</feature>